<protein>
    <submittedName>
        <fullName evidence="1">Uncharacterized protein</fullName>
    </submittedName>
</protein>
<keyword evidence="2" id="KW-1185">Reference proteome</keyword>
<feature type="non-terminal residue" evidence="1">
    <location>
        <position position="1"/>
    </location>
</feature>
<gene>
    <name evidence="1" type="ORF">Taro_050013</name>
</gene>
<accession>A0A843XCV1</accession>
<dbReference type="AlphaFoldDB" id="A0A843XCV1"/>
<reference evidence="1" key="1">
    <citation type="submission" date="2017-07" db="EMBL/GenBank/DDBJ databases">
        <title>Taro Niue Genome Assembly and Annotation.</title>
        <authorList>
            <person name="Atibalentja N."/>
            <person name="Keating K."/>
            <person name="Fields C.J."/>
        </authorList>
    </citation>
    <scope>NUCLEOTIDE SEQUENCE</scope>
    <source>
        <strain evidence="1">Niue_2</strain>
        <tissue evidence="1">Leaf</tissue>
    </source>
</reference>
<dbReference type="Proteomes" id="UP000652761">
    <property type="component" value="Unassembled WGS sequence"/>
</dbReference>
<dbReference type="EMBL" id="NMUH01007314">
    <property type="protein sequence ID" value="MQM17047.1"/>
    <property type="molecule type" value="Genomic_DNA"/>
</dbReference>
<name>A0A843XCV1_COLES</name>
<evidence type="ECO:0000313" key="2">
    <source>
        <dbReference type="Proteomes" id="UP000652761"/>
    </source>
</evidence>
<comment type="caution">
    <text evidence="1">The sequence shown here is derived from an EMBL/GenBank/DDBJ whole genome shotgun (WGS) entry which is preliminary data.</text>
</comment>
<evidence type="ECO:0000313" key="1">
    <source>
        <dbReference type="EMBL" id="MQM17047.1"/>
    </source>
</evidence>
<sequence length="54" mass="6021">GSVPIEAAAEYFPADSEDHDFFCVFLCGDVVEVNGPINKMLMDQVGPRENNERF</sequence>
<proteinExistence type="predicted"/>
<organism evidence="1 2">
    <name type="scientific">Colocasia esculenta</name>
    <name type="common">Wild taro</name>
    <name type="synonym">Arum esculentum</name>
    <dbReference type="NCBI Taxonomy" id="4460"/>
    <lineage>
        <taxon>Eukaryota</taxon>
        <taxon>Viridiplantae</taxon>
        <taxon>Streptophyta</taxon>
        <taxon>Embryophyta</taxon>
        <taxon>Tracheophyta</taxon>
        <taxon>Spermatophyta</taxon>
        <taxon>Magnoliopsida</taxon>
        <taxon>Liliopsida</taxon>
        <taxon>Araceae</taxon>
        <taxon>Aroideae</taxon>
        <taxon>Colocasieae</taxon>
        <taxon>Colocasia</taxon>
    </lineage>
</organism>